<dbReference type="AlphaFoldDB" id="A0A1Y2I7J5"/>
<proteinExistence type="predicted"/>
<evidence type="ECO:0000313" key="1">
    <source>
        <dbReference type="EMBL" id="OSC96442.1"/>
    </source>
</evidence>
<evidence type="ECO:0000313" key="2">
    <source>
        <dbReference type="Proteomes" id="UP000193067"/>
    </source>
</evidence>
<keyword evidence="2" id="KW-1185">Reference proteome</keyword>
<reference evidence="1 2" key="1">
    <citation type="journal article" date="2015" name="Biotechnol. Biofuels">
        <title>Enhanced degradation of softwood versus hardwood by the white-rot fungus Pycnoporus coccineus.</title>
        <authorList>
            <person name="Couturier M."/>
            <person name="Navarro D."/>
            <person name="Chevret D."/>
            <person name="Henrissat B."/>
            <person name="Piumi F."/>
            <person name="Ruiz-Duenas F.J."/>
            <person name="Martinez A.T."/>
            <person name="Grigoriev I.V."/>
            <person name="Riley R."/>
            <person name="Lipzen A."/>
            <person name="Berrin J.G."/>
            <person name="Master E.R."/>
            <person name="Rosso M.N."/>
        </authorList>
    </citation>
    <scope>NUCLEOTIDE SEQUENCE [LARGE SCALE GENOMIC DNA]</scope>
    <source>
        <strain evidence="1 2">BRFM310</strain>
    </source>
</reference>
<accession>A0A1Y2I7J5</accession>
<sequence>MDYIPQPVAGLVRVFLQSDCRYGLVDPIQHPQIFSPGFEYLCAVYRRAPSGHPYAPLWSCLEKERDFVPLEGCTIASLGFLSKASVSPLRFLTEGMVKRVGDYITRNGPAEHLAWLETAMRHAMIRLDTFAATFRDACMQYAQVQRFWLLCRAYMEYQDTMASSCLRSRPVRPNLMGAFTTFPQVAQKLHSSGIPVWFIRPTASIPSTLVSSELQRGAIRAAHVLDQLPDPTSTPIYSGLAGAKHLHATYRSSHTYRDISLSPLLMIAPQTYEAATPQRNIQRNILRTATTSQHVKDPRVGRSHIRGRDKFFDVPHPWMPSNLPPWEYAMRTVAEVDRPGLAKASADLWGYWVPEPSLLLNSATRRERYIMNWLRIRPGWLYLLRCREARPTEVSPQWWRDFLYGETGRLSAADTQTRNSQRLSLVRKVFAWLFTDEDFSLETRAPILWFDYSLASFQPDIAPRVIWELFELGFRYELLALDRLLIPNTAGDAEEVRRDELLSTVFRNRDLYALQALPDRGIGLCASWARGRAVATESLRKVVMRWPCCPAIIRGSLPLAPSWDTQDLELMEKEIALFYVRTFFHYSGRAPLVPHQYPAP</sequence>
<name>A0A1Y2I7J5_TRAC3</name>
<dbReference type="EMBL" id="KZ084182">
    <property type="protein sequence ID" value="OSC96442.1"/>
    <property type="molecule type" value="Genomic_DNA"/>
</dbReference>
<organism evidence="1 2">
    <name type="scientific">Trametes coccinea (strain BRFM310)</name>
    <name type="common">Pycnoporus coccineus</name>
    <dbReference type="NCBI Taxonomy" id="1353009"/>
    <lineage>
        <taxon>Eukaryota</taxon>
        <taxon>Fungi</taxon>
        <taxon>Dikarya</taxon>
        <taxon>Basidiomycota</taxon>
        <taxon>Agaricomycotina</taxon>
        <taxon>Agaricomycetes</taxon>
        <taxon>Polyporales</taxon>
        <taxon>Polyporaceae</taxon>
        <taxon>Trametes</taxon>
    </lineage>
</organism>
<gene>
    <name evidence="1" type="ORF">PYCCODRAFT_1379177</name>
</gene>
<dbReference type="Proteomes" id="UP000193067">
    <property type="component" value="Unassembled WGS sequence"/>
</dbReference>
<protein>
    <submittedName>
        <fullName evidence="1">Uncharacterized protein</fullName>
    </submittedName>
</protein>
<dbReference type="OrthoDB" id="2749633at2759"/>